<dbReference type="PANTHER" id="PTHR43240">
    <property type="entry name" value="1,4-DIHYDROXY-2-NAPHTHOYL-COA THIOESTERASE 1"/>
    <property type="match status" value="1"/>
</dbReference>
<dbReference type="CDD" id="cd03443">
    <property type="entry name" value="PaaI_thioesterase"/>
    <property type="match status" value="1"/>
</dbReference>
<dbReference type="GO" id="GO:0016787">
    <property type="term" value="F:hydrolase activity"/>
    <property type="evidence" value="ECO:0007669"/>
    <property type="project" value="UniProtKB-KW"/>
</dbReference>
<accession>A0ABV2ZFE8</accession>
<dbReference type="RefSeq" id="WP_334575135.1">
    <property type="nucleotide sequence ID" value="NZ_JBEZVE010000005.1"/>
</dbReference>
<dbReference type="Pfam" id="PF03061">
    <property type="entry name" value="4HBT"/>
    <property type="match status" value="1"/>
</dbReference>
<reference evidence="3 4" key="1">
    <citation type="submission" date="2024-06" db="EMBL/GenBank/DDBJ databases">
        <title>The Natural Products Discovery Center: Release of the First 8490 Sequenced Strains for Exploring Actinobacteria Biosynthetic Diversity.</title>
        <authorList>
            <person name="Kalkreuter E."/>
            <person name="Kautsar S.A."/>
            <person name="Yang D."/>
            <person name="Bader C.D."/>
            <person name="Teijaro C.N."/>
            <person name="Fluegel L."/>
            <person name="Davis C.M."/>
            <person name="Simpson J.R."/>
            <person name="Lauterbach L."/>
            <person name="Steele A.D."/>
            <person name="Gui C."/>
            <person name="Meng S."/>
            <person name="Li G."/>
            <person name="Viehrig K."/>
            <person name="Ye F."/>
            <person name="Su P."/>
            <person name="Kiefer A.F."/>
            <person name="Nichols A."/>
            <person name="Cepeda A.J."/>
            <person name="Yan W."/>
            <person name="Fan B."/>
            <person name="Jiang Y."/>
            <person name="Adhikari A."/>
            <person name="Zheng C.-J."/>
            <person name="Schuster L."/>
            <person name="Cowan T.M."/>
            <person name="Smanski M.J."/>
            <person name="Chevrette M.G."/>
            <person name="De Carvalho L.P.S."/>
            <person name="Shen B."/>
        </authorList>
    </citation>
    <scope>NUCLEOTIDE SEQUENCE [LARGE SCALE GENOMIC DNA]</scope>
    <source>
        <strain evidence="3 4">NPDC033843</strain>
    </source>
</reference>
<dbReference type="Proteomes" id="UP001550739">
    <property type="component" value="Unassembled WGS sequence"/>
</dbReference>
<dbReference type="InterPro" id="IPR006683">
    <property type="entry name" value="Thioestr_dom"/>
</dbReference>
<dbReference type="InterPro" id="IPR029069">
    <property type="entry name" value="HotDog_dom_sf"/>
</dbReference>
<evidence type="ECO:0000256" key="1">
    <source>
        <dbReference type="ARBA" id="ARBA00022801"/>
    </source>
</evidence>
<sequence>MTTTEHTDRADRTPRADLAALSGLDLIRLVQAGSLSDVPSIGRLIGMRFDDVEHGRVVVSLDTRPDFANPLGTVHGGITATLLDSALGCAIHTTLPPGTGYTTLELKVNYIRAARTDGQTLTAEGNVIHVGRRTATADGRVLDEQGRLMAHATTTCMILPADG</sequence>
<feature type="domain" description="Thioesterase" evidence="2">
    <location>
        <begin position="72"/>
        <end position="149"/>
    </location>
</feature>
<dbReference type="NCBIfam" id="TIGR00369">
    <property type="entry name" value="unchar_dom_1"/>
    <property type="match status" value="1"/>
</dbReference>
<dbReference type="EMBL" id="JBEZVE010000005">
    <property type="protein sequence ID" value="MEU3781279.1"/>
    <property type="molecule type" value="Genomic_DNA"/>
</dbReference>
<name>A0ABV2ZFE8_9ACTN</name>
<evidence type="ECO:0000313" key="3">
    <source>
        <dbReference type="EMBL" id="MEU3781279.1"/>
    </source>
</evidence>
<dbReference type="SUPFAM" id="SSF54637">
    <property type="entry name" value="Thioesterase/thiol ester dehydrase-isomerase"/>
    <property type="match status" value="1"/>
</dbReference>
<organism evidence="3 4">
    <name type="scientific">Streptomyces sp. 900129855</name>
    <dbReference type="NCBI Taxonomy" id="3155129"/>
    <lineage>
        <taxon>Bacteria</taxon>
        <taxon>Bacillati</taxon>
        <taxon>Actinomycetota</taxon>
        <taxon>Actinomycetes</taxon>
        <taxon>Kitasatosporales</taxon>
        <taxon>Streptomycetaceae</taxon>
        <taxon>Streptomyces</taxon>
    </lineage>
</organism>
<proteinExistence type="predicted"/>
<keyword evidence="4" id="KW-1185">Reference proteome</keyword>
<protein>
    <submittedName>
        <fullName evidence="3">PaaI family thioesterase</fullName>
        <ecNumber evidence="3">3.1.2.-</ecNumber>
    </submittedName>
</protein>
<comment type="caution">
    <text evidence="3">The sequence shown here is derived from an EMBL/GenBank/DDBJ whole genome shotgun (WGS) entry which is preliminary data.</text>
</comment>
<evidence type="ECO:0000313" key="4">
    <source>
        <dbReference type="Proteomes" id="UP001550739"/>
    </source>
</evidence>
<dbReference type="InterPro" id="IPR003736">
    <property type="entry name" value="PAAI_dom"/>
</dbReference>
<dbReference type="PANTHER" id="PTHR43240:SF1">
    <property type="entry name" value="BLR5584 PROTEIN"/>
    <property type="match status" value="1"/>
</dbReference>
<dbReference type="Gene3D" id="3.10.129.10">
    <property type="entry name" value="Hotdog Thioesterase"/>
    <property type="match status" value="1"/>
</dbReference>
<dbReference type="EC" id="3.1.2.-" evidence="3"/>
<keyword evidence="1 3" id="KW-0378">Hydrolase</keyword>
<gene>
    <name evidence="3" type="ORF">AB0E89_11940</name>
</gene>
<evidence type="ECO:0000259" key="2">
    <source>
        <dbReference type="Pfam" id="PF03061"/>
    </source>
</evidence>